<dbReference type="InterPro" id="IPR024078">
    <property type="entry name" value="LmbE-like_dom_sf"/>
</dbReference>
<dbReference type="Gene3D" id="3.40.50.10320">
    <property type="entry name" value="LmbE-like"/>
    <property type="match status" value="1"/>
</dbReference>
<dbReference type="EMBL" id="MT143256">
    <property type="protein sequence ID" value="QJA94729.1"/>
    <property type="molecule type" value="Genomic_DNA"/>
</dbReference>
<reference evidence="1" key="1">
    <citation type="submission" date="2020-03" db="EMBL/GenBank/DDBJ databases">
        <title>The deep terrestrial virosphere.</title>
        <authorList>
            <person name="Holmfeldt K."/>
            <person name="Nilsson E."/>
            <person name="Simone D."/>
            <person name="Lopez-Fernandez M."/>
            <person name="Wu X."/>
            <person name="de Brujin I."/>
            <person name="Lundin D."/>
            <person name="Andersson A."/>
            <person name="Bertilsson S."/>
            <person name="Dopson M."/>
        </authorList>
    </citation>
    <scope>NUCLEOTIDE SEQUENCE</scope>
    <source>
        <strain evidence="1">MM415B03772</strain>
    </source>
</reference>
<accession>A0A6M3LK24</accession>
<sequence>MDDGIGGSCGLICRVLQHGSFIHYVSFSFAQKSIQPNTPLNTTENEFYKVMEFLKIKHFNVYPYEVRIFPSFRQEILELLIDLKNEIKPDVVVMPTMNDYHQDHKTIAEEGFRAFKDITILGYEMPRNMINASPNLFIRMSRQEVFIKMQALDIFESQKWRPNFVKSIIVLNEMRGHQIDVKYAESYEVIRWIL</sequence>
<protein>
    <submittedName>
        <fullName evidence="1">Putative N-acetylglucosaminylphosphatidylinositol de-N-acetylase</fullName>
    </submittedName>
</protein>
<name>A0A6M3LK24_9ZZZZ</name>
<dbReference type="AlphaFoldDB" id="A0A6M3LK24"/>
<dbReference type="InterPro" id="IPR003737">
    <property type="entry name" value="GlcNAc_PI_deacetylase-related"/>
</dbReference>
<dbReference type="SUPFAM" id="SSF102588">
    <property type="entry name" value="LmbE-like"/>
    <property type="match status" value="1"/>
</dbReference>
<evidence type="ECO:0000313" key="1">
    <source>
        <dbReference type="EMBL" id="QJA94729.1"/>
    </source>
</evidence>
<organism evidence="1">
    <name type="scientific">viral metagenome</name>
    <dbReference type="NCBI Taxonomy" id="1070528"/>
    <lineage>
        <taxon>unclassified sequences</taxon>
        <taxon>metagenomes</taxon>
        <taxon>organismal metagenomes</taxon>
    </lineage>
</organism>
<gene>
    <name evidence="1" type="ORF">MM415B03772_0008</name>
</gene>
<proteinExistence type="predicted"/>
<dbReference type="Pfam" id="PF02585">
    <property type="entry name" value="PIG-L"/>
    <property type="match status" value="1"/>
</dbReference>